<evidence type="ECO:0000256" key="3">
    <source>
        <dbReference type="ARBA" id="ARBA00022448"/>
    </source>
</evidence>
<keyword evidence="8 12" id="KW-0249">Electron transport</keyword>
<dbReference type="GO" id="GO:0005886">
    <property type="term" value="C:plasma membrane"/>
    <property type="evidence" value="ECO:0007669"/>
    <property type="project" value="UniProtKB-SubCell"/>
</dbReference>
<evidence type="ECO:0000256" key="6">
    <source>
        <dbReference type="ARBA" id="ARBA00022692"/>
    </source>
</evidence>
<evidence type="ECO:0000256" key="1">
    <source>
        <dbReference type="ARBA" id="ARBA00004162"/>
    </source>
</evidence>
<dbReference type="InterPro" id="IPR024717">
    <property type="entry name" value="NapC/NirT/NrfH"/>
</dbReference>
<feature type="binding site" description="covalent" evidence="13">
    <location>
        <position position="143"/>
    </location>
    <ligand>
        <name>heme</name>
        <dbReference type="ChEBI" id="CHEBI:30413"/>
        <label>3</label>
    </ligand>
</feature>
<feature type="binding site" description="covalent" evidence="13">
    <location>
        <position position="83"/>
    </location>
    <ligand>
        <name>heme</name>
        <dbReference type="ChEBI" id="CHEBI:30413"/>
        <label>2</label>
    </ligand>
</feature>
<dbReference type="eggNOG" id="COG3005">
    <property type="taxonomic scope" value="Bacteria"/>
</dbReference>
<keyword evidence="7 12" id="KW-0479">Metal-binding</keyword>
<evidence type="ECO:0000256" key="4">
    <source>
        <dbReference type="ARBA" id="ARBA00022475"/>
    </source>
</evidence>
<evidence type="ECO:0000256" key="7">
    <source>
        <dbReference type="ARBA" id="ARBA00022723"/>
    </source>
</evidence>
<dbReference type="GO" id="GO:0019333">
    <property type="term" value="P:denitrification pathway"/>
    <property type="evidence" value="ECO:0007669"/>
    <property type="project" value="InterPro"/>
</dbReference>
<dbReference type="InterPro" id="IPR036280">
    <property type="entry name" value="Multihaem_cyt_sf"/>
</dbReference>
<gene>
    <name evidence="16" type="ORF">GZ78_16220</name>
</gene>
<keyword evidence="3 12" id="KW-0813">Transport</keyword>
<dbReference type="SUPFAM" id="SSF48695">
    <property type="entry name" value="Multiheme cytochromes"/>
    <property type="match status" value="1"/>
</dbReference>
<keyword evidence="4" id="KW-1003">Cell membrane</keyword>
<evidence type="ECO:0000256" key="8">
    <source>
        <dbReference type="ARBA" id="ARBA00022982"/>
    </source>
</evidence>
<feature type="binding site" description="axial binding residue" evidence="14">
    <location>
        <position position="179"/>
    </location>
    <ligand>
        <name>heme</name>
        <dbReference type="ChEBI" id="CHEBI:30413"/>
        <label>4</label>
    </ligand>
    <ligandPart>
        <name>Fe</name>
        <dbReference type="ChEBI" id="CHEBI:18248"/>
    </ligandPart>
</feature>
<feature type="binding site" description="axial binding residue" evidence="14">
    <location>
        <position position="147"/>
    </location>
    <ligand>
        <name>heme</name>
        <dbReference type="ChEBI" id="CHEBI:30413"/>
        <label>3</label>
    </ligand>
    <ligandPart>
        <name>Fe</name>
        <dbReference type="ChEBI" id="CHEBI:18248"/>
    </ligandPart>
</feature>
<protein>
    <recommendedName>
        <fullName evidence="12">Cytochrome c-type protein</fullName>
    </recommendedName>
</protein>
<organism evidence="16 17">
    <name type="scientific">Endozoicomonas numazuensis</name>
    <dbReference type="NCBI Taxonomy" id="1137799"/>
    <lineage>
        <taxon>Bacteria</taxon>
        <taxon>Pseudomonadati</taxon>
        <taxon>Pseudomonadota</taxon>
        <taxon>Gammaproteobacteria</taxon>
        <taxon>Oceanospirillales</taxon>
        <taxon>Endozoicomonadaceae</taxon>
        <taxon>Endozoicomonas</taxon>
    </lineage>
</organism>
<feature type="domain" description="NapC/NirT cytochrome c N-terminal" evidence="15">
    <location>
        <begin position="18"/>
        <end position="189"/>
    </location>
</feature>
<keyword evidence="10 12" id="KW-0408">Iron</keyword>
<feature type="binding site" description="covalent" evidence="13">
    <location>
        <position position="146"/>
    </location>
    <ligand>
        <name>heme</name>
        <dbReference type="ChEBI" id="CHEBI:30413"/>
        <label>3</label>
    </ligand>
</feature>
<keyword evidence="6" id="KW-0812">Transmembrane</keyword>
<dbReference type="Pfam" id="PF03264">
    <property type="entry name" value="Cytochrom_NNT"/>
    <property type="match status" value="1"/>
</dbReference>
<dbReference type="PANTHER" id="PTHR30333">
    <property type="entry name" value="CYTOCHROME C-TYPE PROTEIN"/>
    <property type="match status" value="1"/>
</dbReference>
<dbReference type="InterPro" id="IPR038266">
    <property type="entry name" value="NapC/NirT_cytc_sf"/>
</dbReference>
<keyword evidence="11" id="KW-0472">Membrane</keyword>
<dbReference type="STRING" id="1137799.GZ78_16220"/>
<comment type="cofactor">
    <cofactor evidence="13">
        <name>heme</name>
        <dbReference type="ChEBI" id="CHEBI:30413"/>
    </cofactor>
    <text evidence="13">Binds 4 heme groups per subunit.</text>
</comment>
<evidence type="ECO:0000256" key="13">
    <source>
        <dbReference type="PIRSR" id="PIRSR000013-1"/>
    </source>
</evidence>
<dbReference type="GO" id="GO:0046872">
    <property type="term" value="F:metal ion binding"/>
    <property type="evidence" value="ECO:0007669"/>
    <property type="project" value="UniProtKB-KW"/>
</dbReference>
<evidence type="ECO:0000256" key="5">
    <source>
        <dbReference type="ARBA" id="ARBA00022617"/>
    </source>
</evidence>
<keyword evidence="5 12" id="KW-0349">Heme</keyword>
<evidence type="ECO:0000313" key="16">
    <source>
        <dbReference type="EMBL" id="KEQ17349.1"/>
    </source>
</evidence>
<proteinExistence type="inferred from homology"/>
<dbReference type="InterPro" id="IPR051174">
    <property type="entry name" value="Cytochrome_c-type_ET"/>
</dbReference>
<evidence type="ECO:0000256" key="12">
    <source>
        <dbReference type="PIRNR" id="PIRNR000013"/>
    </source>
</evidence>
<feature type="binding site" description="covalent" evidence="13">
    <location>
        <position position="175"/>
    </location>
    <ligand>
        <name>heme</name>
        <dbReference type="ChEBI" id="CHEBI:30413"/>
        <label>4</label>
    </ligand>
</feature>
<feature type="binding site" description="covalent" evidence="13">
    <location>
        <position position="86"/>
    </location>
    <ligand>
        <name>heme</name>
        <dbReference type="ChEBI" id="CHEBI:30413"/>
        <label>2</label>
    </ligand>
</feature>
<evidence type="ECO:0000256" key="9">
    <source>
        <dbReference type="ARBA" id="ARBA00022989"/>
    </source>
</evidence>
<dbReference type="AlphaFoldDB" id="A0A081NFX6"/>
<evidence type="ECO:0000256" key="11">
    <source>
        <dbReference type="ARBA" id="ARBA00023136"/>
    </source>
</evidence>
<evidence type="ECO:0000313" key="17">
    <source>
        <dbReference type="Proteomes" id="UP000028073"/>
    </source>
</evidence>
<feature type="binding site" description="axial binding residue" evidence="14">
    <location>
        <position position="105"/>
    </location>
    <ligand>
        <name>heme</name>
        <dbReference type="ChEBI" id="CHEBI:30413"/>
        <label>1</label>
    </ligand>
    <ligandPart>
        <name>Fe</name>
        <dbReference type="ChEBI" id="CHEBI:18248"/>
    </ligandPart>
</feature>
<keyword evidence="17" id="KW-1185">Reference proteome</keyword>
<evidence type="ECO:0000256" key="14">
    <source>
        <dbReference type="PIRSR" id="PIRSR000013-2"/>
    </source>
</evidence>
<feature type="binding site" description="covalent" evidence="13">
    <location>
        <position position="55"/>
    </location>
    <ligand>
        <name>heme</name>
        <dbReference type="ChEBI" id="CHEBI:30413"/>
        <label>1</label>
    </ligand>
</feature>
<dbReference type="Gene3D" id="1.10.3820.10">
    <property type="entry name" value="Di-heme elbow motif domain"/>
    <property type="match status" value="1"/>
</dbReference>
<evidence type="ECO:0000256" key="2">
    <source>
        <dbReference type="ARBA" id="ARBA00007395"/>
    </source>
</evidence>
<reference evidence="16 17" key="1">
    <citation type="submission" date="2014-06" db="EMBL/GenBank/DDBJ databases">
        <title>Whole Genome Sequences of Three Symbiotic Endozoicomonas Bacteria.</title>
        <authorList>
            <person name="Neave M.J."/>
            <person name="Apprill A."/>
            <person name="Voolstra C.R."/>
        </authorList>
    </citation>
    <scope>NUCLEOTIDE SEQUENCE [LARGE SCALE GENOMIC DNA]</scope>
    <source>
        <strain evidence="16 17">DSM 25634</strain>
    </source>
</reference>
<comment type="PTM">
    <text evidence="12">Binds 4 heme groups per subunit.</text>
</comment>
<dbReference type="GO" id="GO:0009061">
    <property type="term" value="P:anaerobic respiration"/>
    <property type="evidence" value="ECO:0007669"/>
    <property type="project" value="TreeGrafter"/>
</dbReference>
<dbReference type="InterPro" id="IPR005126">
    <property type="entry name" value="NapC/NirT_cyt_c_N"/>
</dbReference>
<keyword evidence="9" id="KW-1133">Transmembrane helix</keyword>
<name>A0A081NFX6_9GAMM</name>
<dbReference type="FunFam" id="1.10.3820.10:FF:000001">
    <property type="entry name" value="Cytochrome c-type protein"/>
    <property type="match status" value="1"/>
</dbReference>
<dbReference type="PIRSF" id="PIRSF000013">
    <property type="entry name" value="4_hem_cytochrm_NapC"/>
    <property type="match status" value="1"/>
</dbReference>
<dbReference type="Proteomes" id="UP000028073">
    <property type="component" value="Unassembled WGS sequence"/>
</dbReference>
<comment type="subcellular location">
    <subcellularLocation>
        <location evidence="1">Cell membrane</location>
        <topology evidence="1">Single-pass membrane protein</topology>
    </subcellularLocation>
</comment>
<accession>A0A081NFX6</accession>
<dbReference type="OrthoDB" id="9782159at2"/>
<evidence type="ECO:0000259" key="15">
    <source>
        <dbReference type="Pfam" id="PF03264"/>
    </source>
</evidence>
<dbReference type="RefSeq" id="WP_034837527.1">
    <property type="nucleotide sequence ID" value="NZ_JOKH01000003.1"/>
</dbReference>
<dbReference type="GO" id="GO:0009055">
    <property type="term" value="F:electron transfer activity"/>
    <property type="evidence" value="ECO:0007669"/>
    <property type="project" value="TreeGrafter"/>
</dbReference>
<feature type="binding site" description="axial binding residue" evidence="14">
    <location>
        <position position="87"/>
    </location>
    <ligand>
        <name>heme</name>
        <dbReference type="ChEBI" id="CHEBI:30413"/>
        <label>2</label>
    </ligand>
    <ligandPart>
        <name>Fe</name>
        <dbReference type="ChEBI" id="CHEBI:18248"/>
    </ligandPart>
</feature>
<feature type="binding site" description="covalent" evidence="13">
    <location>
        <position position="178"/>
    </location>
    <ligand>
        <name>heme</name>
        <dbReference type="ChEBI" id="CHEBI:30413"/>
        <label>4</label>
    </ligand>
</feature>
<feature type="binding site" description="axial binding residue" evidence="14">
    <location>
        <position position="184"/>
    </location>
    <ligand>
        <name>heme</name>
        <dbReference type="ChEBI" id="CHEBI:30413"/>
        <label>2</label>
    </ligand>
    <ligandPart>
        <name>Fe</name>
        <dbReference type="ChEBI" id="CHEBI:18248"/>
    </ligandPart>
</feature>
<comment type="caution">
    <text evidence="16">The sequence shown here is derived from an EMBL/GenBank/DDBJ whole genome shotgun (WGS) entry which is preliminary data.</text>
</comment>
<dbReference type="EMBL" id="JOKH01000003">
    <property type="protein sequence ID" value="KEQ17349.1"/>
    <property type="molecule type" value="Genomic_DNA"/>
</dbReference>
<comment type="similarity">
    <text evidence="2">Belongs to the NapC/NirT/NrfH family.</text>
</comment>
<evidence type="ECO:0000256" key="10">
    <source>
        <dbReference type="ARBA" id="ARBA00023004"/>
    </source>
</evidence>
<feature type="binding site" description="covalent" evidence="13">
    <location>
        <position position="58"/>
    </location>
    <ligand>
        <name>heme</name>
        <dbReference type="ChEBI" id="CHEBI:30413"/>
        <label>1</label>
    </ligand>
</feature>
<sequence length="195" mass="21811">MNKVLLLVKKSWQFLCHPSAKLSAGLLLIVGFIAALVLHGTYSATMEYTSTLEFCSSCHTNDVVPEYQESVHFSNASGVQADCASCHLPKEFVPKMTRKIQASREVFAHFTGKVDTPEKFNAHRREMAEREWARMEANDSQECRNCHTQESMELSEQSLLAVKNHTAAEKNGETCIQCHKGIAHKLPDMTGVPGW</sequence>
<dbReference type="GO" id="GO:0020037">
    <property type="term" value="F:heme binding"/>
    <property type="evidence" value="ECO:0007669"/>
    <property type="project" value="InterPro"/>
</dbReference>
<dbReference type="PANTHER" id="PTHR30333:SF3">
    <property type="entry name" value="CYTOCHROME C-TYPE PROTEIN TORY"/>
    <property type="match status" value="1"/>
</dbReference>